<sequence>MINIILFFILGVCIYALDVLLIYLYVDNVVNDFNCTHIKKIIKLMLFLPVVHLIFYPIMTIHGIVVFINTAYNYIQDI</sequence>
<dbReference type="Proteomes" id="UP001358193">
    <property type="component" value="Segment"/>
</dbReference>
<accession>A0ABZ0Z3C5</accession>
<proteinExistence type="predicted"/>
<feature type="transmembrane region" description="Helical" evidence="1">
    <location>
        <begin position="6"/>
        <end position="26"/>
    </location>
</feature>
<organism evidence="2 3">
    <name type="scientific">phage Lak_Megaphage_Sonny</name>
    <dbReference type="NCBI Taxonomy" id="3109229"/>
    <lineage>
        <taxon>Viruses</taxon>
        <taxon>Duplodnaviria</taxon>
        <taxon>Heunggongvirae</taxon>
        <taxon>Uroviricota</taxon>
        <taxon>Caudoviricetes</taxon>
        <taxon>Caudoviricetes code 15 clade</taxon>
    </lineage>
</organism>
<reference evidence="2 3" key="1">
    <citation type="submission" date="2023-11" db="EMBL/GenBank/DDBJ databases">
        <authorList>
            <person name="Cook R."/>
            <person name="Crisci M."/>
            <person name="Pye H."/>
            <person name="Adriaenssens E."/>
            <person name="Santini J."/>
        </authorList>
    </citation>
    <scope>NUCLEOTIDE SEQUENCE [LARGE SCALE GENOMIC DNA]</scope>
    <source>
        <strain evidence="2">Lak_Megaphage_Sonny</strain>
    </source>
</reference>
<keyword evidence="1" id="KW-0812">Transmembrane</keyword>
<evidence type="ECO:0000313" key="3">
    <source>
        <dbReference type="Proteomes" id="UP001358193"/>
    </source>
</evidence>
<name>A0ABZ0Z3C5_9CAUD</name>
<dbReference type="EMBL" id="OR769223">
    <property type="protein sequence ID" value="WQJ53703.1"/>
    <property type="molecule type" value="Genomic_DNA"/>
</dbReference>
<evidence type="ECO:0000313" key="2">
    <source>
        <dbReference type="EMBL" id="WQJ53703.1"/>
    </source>
</evidence>
<keyword evidence="3" id="KW-1185">Reference proteome</keyword>
<feature type="transmembrane region" description="Helical" evidence="1">
    <location>
        <begin position="46"/>
        <end position="68"/>
    </location>
</feature>
<protein>
    <submittedName>
        <fullName evidence="2">Uncharacterized protein</fullName>
    </submittedName>
</protein>
<keyword evidence="1" id="KW-0472">Membrane</keyword>
<keyword evidence="1" id="KW-1133">Transmembrane helix</keyword>
<evidence type="ECO:0000256" key="1">
    <source>
        <dbReference type="SAM" id="Phobius"/>
    </source>
</evidence>